<evidence type="ECO:0000256" key="2">
    <source>
        <dbReference type="ARBA" id="ARBA00022884"/>
    </source>
</evidence>
<dbReference type="HAMAP" id="MF_01336">
    <property type="entry name" value="Ribosomal_bL25"/>
    <property type="match status" value="1"/>
</dbReference>
<comment type="caution">
    <text evidence="8">The sequence shown here is derived from an EMBL/GenBank/DDBJ whole genome shotgun (WGS) entry which is preliminary data.</text>
</comment>
<dbReference type="Proteomes" id="UP001156664">
    <property type="component" value="Unassembled WGS sequence"/>
</dbReference>
<evidence type="ECO:0000256" key="1">
    <source>
        <dbReference type="ARBA" id="ARBA00022730"/>
    </source>
</evidence>
<dbReference type="InterPro" id="IPR020930">
    <property type="entry name" value="Ribosomal_uL5_bac-type"/>
</dbReference>
<organism evidence="8 9">
    <name type="scientific">Limnobacter litoralis</name>
    <dbReference type="NCBI Taxonomy" id="481366"/>
    <lineage>
        <taxon>Bacteria</taxon>
        <taxon>Pseudomonadati</taxon>
        <taxon>Pseudomonadota</taxon>
        <taxon>Betaproteobacteria</taxon>
        <taxon>Burkholderiales</taxon>
        <taxon>Burkholderiaceae</taxon>
        <taxon>Limnobacter</taxon>
    </lineage>
</organism>
<evidence type="ECO:0000313" key="9">
    <source>
        <dbReference type="Proteomes" id="UP001156664"/>
    </source>
</evidence>
<dbReference type="InterPro" id="IPR029751">
    <property type="entry name" value="Ribosomal_L25_dom"/>
</dbReference>
<feature type="domain" description="Large ribosomal subunit protein bL25 L25" evidence="6">
    <location>
        <begin position="5"/>
        <end position="90"/>
    </location>
</feature>
<dbReference type="NCBIfam" id="NF004128">
    <property type="entry name" value="PRK05618.1-2"/>
    <property type="match status" value="1"/>
</dbReference>
<dbReference type="InterPro" id="IPR020057">
    <property type="entry name" value="Ribosomal_bL25_b-dom"/>
</dbReference>
<dbReference type="Gene3D" id="2.170.120.20">
    <property type="entry name" value="Ribosomal protein L25, beta domain"/>
    <property type="match status" value="1"/>
</dbReference>
<comment type="subunit">
    <text evidence="5">Part of the 50S ribosomal subunit; part of the 5S rRNA/L5/L18/L25 subcomplex. Contacts the 5S rRNA. Binds to the 5S rRNA independently of L5 and L18.</text>
</comment>
<dbReference type="EMBL" id="BSOJ01000030">
    <property type="protein sequence ID" value="GLR27401.1"/>
    <property type="molecule type" value="Genomic_DNA"/>
</dbReference>
<feature type="domain" description="Large ribosomal subunit protein bL25 beta" evidence="7">
    <location>
        <begin position="99"/>
        <end position="184"/>
    </location>
</feature>
<dbReference type="InterPro" id="IPR037121">
    <property type="entry name" value="Ribosomal_bL25_C"/>
</dbReference>
<dbReference type="Pfam" id="PF14693">
    <property type="entry name" value="Ribosomal_TL5_C"/>
    <property type="match status" value="1"/>
</dbReference>
<accession>A0ABQ5YVY8</accession>
<dbReference type="Pfam" id="PF01386">
    <property type="entry name" value="Ribosomal_L25p"/>
    <property type="match status" value="1"/>
</dbReference>
<dbReference type="GO" id="GO:0005840">
    <property type="term" value="C:ribosome"/>
    <property type="evidence" value="ECO:0007669"/>
    <property type="project" value="UniProtKB-KW"/>
</dbReference>
<reference evidence="9" key="1">
    <citation type="journal article" date="2019" name="Int. J. Syst. Evol. Microbiol.">
        <title>The Global Catalogue of Microorganisms (GCM) 10K type strain sequencing project: providing services to taxonomists for standard genome sequencing and annotation.</title>
        <authorList>
            <consortium name="The Broad Institute Genomics Platform"/>
            <consortium name="The Broad Institute Genome Sequencing Center for Infectious Disease"/>
            <person name="Wu L."/>
            <person name="Ma J."/>
        </authorList>
    </citation>
    <scope>NUCLEOTIDE SEQUENCE [LARGE SCALE GENOMIC DNA]</scope>
    <source>
        <strain evidence="9">NBRC 105857</strain>
    </source>
</reference>
<dbReference type="NCBIfam" id="NF004612">
    <property type="entry name" value="PRK05943.1"/>
    <property type="match status" value="1"/>
</dbReference>
<dbReference type="PANTHER" id="PTHR33284">
    <property type="entry name" value="RIBOSOMAL PROTEIN L25/GLN-TRNA SYNTHETASE, ANTI-CODON-BINDING DOMAIN-CONTAINING PROTEIN"/>
    <property type="match status" value="1"/>
</dbReference>
<dbReference type="HAMAP" id="MF_01334">
    <property type="entry name" value="Ribosomal_bL25_CTC"/>
    <property type="match status" value="1"/>
</dbReference>
<comment type="similarity">
    <text evidence="5">Belongs to the bacterial ribosomal protein bL25 family. CTC subfamily.</text>
</comment>
<dbReference type="SUPFAM" id="SSF50715">
    <property type="entry name" value="Ribosomal protein L25-like"/>
    <property type="match status" value="1"/>
</dbReference>
<dbReference type="NCBIfam" id="TIGR00731">
    <property type="entry name" value="bL25_bact_ctc"/>
    <property type="match status" value="1"/>
</dbReference>
<sequence>MKVVATSRTEQGSGASRRLRRAGQVPGIVYGFDKEAQAISIEHNPLWHSLKKELFHSSVLTLEIDGKAEKVLLRDVQAHPYKQQILHIDFQRVDENVPIHMAVPLHYFGHQESPAVKLHGGQVTFVANQIELVCLPKDLPEFVKVDCGILDITKRSIHVSDVALPEGVSIPEHGQQDASLVTVKIKNAAAKAAEAAND</sequence>
<keyword evidence="3 5" id="KW-0689">Ribosomal protein</keyword>
<protein>
    <recommendedName>
        <fullName evidence="5">Large ribosomal subunit protein bL25</fullName>
    </recommendedName>
    <alternativeName>
        <fullName evidence="5">General stress protein CTC</fullName>
    </alternativeName>
</protein>
<dbReference type="CDD" id="cd00495">
    <property type="entry name" value="Ribosomal_L25_TL5_CTC"/>
    <property type="match status" value="1"/>
</dbReference>
<evidence type="ECO:0000259" key="6">
    <source>
        <dbReference type="Pfam" id="PF01386"/>
    </source>
</evidence>
<keyword evidence="9" id="KW-1185">Reference proteome</keyword>
<dbReference type="InterPro" id="IPR001021">
    <property type="entry name" value="Ribosomal_bL25_long"/>
</dbReference>
<dbReference type="InterPro" id="IPR011035">
    <property type="entry name" value="Ribosomal_bL25/Gln-tRNA_synth"/>
</dbReference>
<gene>
    <name evidence="5 8" type="primary">rplY</name>
    <name evidence="5" type="synonym">ctc</name>
    <name evidence="8" type="ORF">GCM10007875_24920</name>
</gene>
<keyword evidence="1 5" id="KW-0699">rRNA-binding</keyword>
<keyword evidence="2 5" id="KW-0694">RNA-binding</keyword>
<dbReference type="Gene3D" id="2.40.240.10">
    <property type="entry name" value="Ribosomal Protein L25, Chain P"/>
    <property type="match status" value="1"/>
</dbReference>
<dbReference type="RefSeq" id="WP_284282163.1">
    <property type="nucleotide sequence ID" value="NZ_BSOJ01000030.1"/>
</dbReference>
<dbReference type="InterPro" id="IPR020056">
    <property type="entry name" value="Rbsml_bL25/Gln-tRNA_synth_N"/>
</dbReference>
<dbReference type="NCBIfam" id="NF004130">
    <property type="entry name" value="PRK05618.1-5"/>
    <property type="match status" value="1"/>
</dbReference>
<evidence type="ECO:0000256" key="3">
    <source>
        <dbReference type="ARBA" id="ARBA00022980"/>
    </source>
</evidence>
<evidence type="ECO:0000313" key="8">
    <source>
        <dbReference type="EMBL" id="GLR27401.1"/>
    </source>
</evidence>
<comment type="function">
    <text evidence="5">This is one of the proteins that binds to the 5S RNA in the ribosome where it forms part of the central protuberance.</text>
</comment>
<evidence type="ECO:0000256" key="4">
    <source>
        <dbReference type="ARBA" id="ARBA00023274"/>
    </source>
</evidence>
<name>A0ABQ5YVY8_9BURK</name>
<evidence type="ECO:0000259" key="7">
    <source>
        <dbReference type="Pfam" id="PF14693"/>
    </source>
</evidence>
<keyword evidence="4 5" id="KW-0687">Ribonucleoprotein</keyword>
<evidence type="ECO:0000256" key="5">
    <source>
        <dbReference type="HAMAP-Rule" id="MF_01334"/>
    </source>
</evidence>
<proteinExistence type="inferred from homology"/>
<dbReference type="PANTHER" id="PTHR33284:SF1">
    <property type="entry name" value="RIBOSOMAL PROTEIN L25_GLN-TRNA SYNTHETASE, ANTI-CODON-BINDING DOMAIN-CONTAINING PROTEIN"/>
    <property type="match status" value="1"/>
</dbReference>
<dbReference type="InterPro" id="IPR020055">
    <property type="entry name" value="Ribosomal_bL25_short"/>
</dbReference>